<dbReference type="AlphaFoldDB" id="A0A1Y1WHT2"/>
<comment type="caution">
    <text evidence="1">The sequence shown here is derived from an EMBL/GenBank/DDBJ whole genome shotgun (WGS) entry which is preliminary data.</text>
</comment>
<proteinExistence type="predicted"/>
<organism evidence="1 2">
    <name type="scientific">Linderina pennispora</name>
    <dbReference type="NCBI Taxonomy" id="61395"/>
    <lineage>
        <taxon>Eukaryota</taxon>
        <taxon>Fungi</taxon>
        <taxon>Fungi incertae sedis</taxon>
        <taxon>Zoopagomycota</taxon>
        <taxon>Kickxellomycotina</taxon>
        <taxon>Kickxellomycetes</taxon>
        <taxon>Kickxellales</taxon>
        <taxon>Kickxellaceae</taxon>
        <taxon>Linderina</taxon>
    </lineage>
</organism>
<evidence type="ECO:0000313" key="1">
    <source>
        <dbReference type="EMBL" id="ORX72925.1"/>
    </source>
</evidence>
<sequence length="59" mass="6744">MSLERARPERHSRSAPELGVGSLRQEKLIDVETFRCQQTILLALQRLSALNPCEIEHLC</sequence>
<dbReference type="Proteomes" id="UP000193922">
    <property type="component" value="Unassembled WGS sequence"/>
</dbReference>
<dbReference type="GeneID" id="63803162"/>
<dbReference type="EMBL" id="MCFD01000002">
    <property type="protein sequence ID" value="ORX72925.1"/>
    <property type="molecule type" value="Genomic_DNA"/>
</dbReference>
<accession>A0A1Y1WHT2</accession>
<evidence type="ECO:0000313" key="2">
    <source>
        <dbReference type="Proteomes" id="UP000193922"/>
    </source>
</evidence>
<reference evidence="1 2" key="1">
    <citation type="submission" date="2016-07" db="EMBL/GenBank/DDBJ databases">
        <title>Pervasive Adenine N6-methylation of Active Genes in Fungi.</title>
        <authorList>
            <consortium name="DOE Joint Genome Institute"/>
            <person name="Mondo S.J."/>
            <person name="Dannebaum R.O."/>
            <person name="Kuo R.C."/>
            <person name="Labutti K."/>
            <person name="Haridas S."/>
            <person name="Kuo A."/>
            <person name="Salamov A."/>
            <person name="Ahrendt S.R."/>
            <person name="Lipzen A."/>
            <person name="Sullivan W."/>
            <person name="Andreopoulos W.B."/>
            <person name="Clum A."/>
            <person name="Lindquist E."/>
            <person name="Daum C."/>
            <person name="Ramamoorthy G.K."/>
            <person name="Gryganskyi A."/>
            <person name="Culley D."/>
            <person name="Magnuson J.K."/>
            <person name="James T.Y."/>
            <person name="O'Malley M.A."/>
            <person name="Stajich J.E."/>
            <person name="Spatafora J.W."/>
            <person name="Visel A."/>
            <person name="Grigoriev I.V."/>
        </authorList>
    </citation>
    <scope>NUCLEOTIDE SEQUENCE [LARGE SCALE GENOMIC DNA]</scope>
    <source>
        <strain evidence="1 2">ATCC 12442</strain>
    </source>
</reference>
<protein>
    <submittedName>
        <fullName evidence="1">Uncharacterized protein</fullName>
    </submittedName>
</protein>
<keyword evidence="2" id="KW-1185">Reference proteome</keyword>
<gene>
    <name evidence="1" type="ORF">DL89DRAFT_265098</name>
</gene>
<name>A0A1Y1WHT2_9FUNG</name>
<dbReference type="RefSeq" id="XP_040746265.1">
    <property type="nucleotide sequence ID" value="XM_040886514.1"/>
</dbReference>